<proteinExistence type="predicted"/>
<gene>
    <name evidence="3" type="ORF">PCOR1329_LOCUS34822</name>
</gene>
<dbReference type="InterPro" id="IPR036397">
    <property type="entry name" value="RNaseH_sf"/>
</dbReference>
<dbReference type="SUPFAM" id="SSF53098">
    <property type="entry name" value="Ribonuclease H-like"/>
    <property type="match status" value="1"/>
</dbReference>
<feature type="domain" description="RNase H type-1" evidence="2">
    <location>
        <begin position="1345"/>
        <end position="1494"/>
    </location>
</feature>
<evidence type="ECO:0000313" key="4">
    <source>
        <dbReference type="Proteomes" id="UP001189429"/>
    </source>
</evidence>
<keyword evidence="4" id="KW-1185">Reference proteome</keyword>
<accession>A0ABN9T261</accession>
<name>A0ABN9T261_9DINO</name>
<feature type="compositionally biased region" description="Basic and acidic residues" evidence="1">
    <location>
        <begin position="240"/>
        <end position="249"/>
    </location>
</feature>
<protein>
    <recommendedName>
        <fullName evidence="2">RNase H type-1 domain-containing protein</fullName>
    </recommendedName>
</protein>
<feature type="region of interest" description="Disordered" evidence="1">
    <location>
        <begin position="1067"/>
        <end position="1110"/>
    </location>
</feature>
<comment type="caution">
    <text evidence="3">The sequence shown here is derived from an EMBL/GenBank/DDBJ whole genome shotgun (WGS) entry which is preliminary data.</text>
</comment>
<dbReference type="Proteomes" id="UP001189429">
    <property type="component" value="Unassembled WGS sequence"/>
</dbReference>
<organism evidence="3 4">
    <name type="scientific">Prorocentrum cordatum</name>
    <dbReference type="NCBI Taxonomy" id="2364126"/>
    <lineage>
        <taxon>Eukaryota</taxon>
        <taxon>Sar</taxon>
        <taxon>Alveolata</taxon>
        <taxon>Dinophyceae</taxon>
        <taxon>Prorocentrales</taxon>
        <taxon>Prorocentraceae</taxon>
        <taxon>Prorocentrum</taxon>
    </lineage>
</organism>
<feature type="region of interest" description="Disordered" evidence="1">
    <location>
        <begin position="79"/>
        <end position="116"/>
    </location>
</feature>
<feature type="non-terminal residue" evidence="3">
    <location>
        <position position="1731"/>
    </location>
</feature>
<dbReference type="InterPro" id="IPR012337">
    <property type="entry name" value="RNaseH-like_sf"/>
</dbReference>
<feature type="region of interest" description="Disordered" evidence="1">
    <location>
        <begin position="219"/>
        <end position="256"/>
    </location>
</feature>
<evidence type="ECO:0000256" key="1">
    <source>
        <dbReference type="SAM" id="MobiDB-lite"/>
    </source>
</evidence>
<dbReference type="EMBL" id="CAUYUJ010014263">
    <property type="protein sequence ID" value="CAK0839032.1"/>
    <property type="molecule type" value="Genomic_DNA"/>
</dbReference>
<dbReference type="PROSITE" id="PS50879">
    <property type="entry name" value="RNASE_H_1"/>
    <property type="match status" value="1"/>
</dbReference>
<evidence type="ECO:0000313" key="3">
    <source>
        <dbReference type="EMBL" id="CAK0839032.1"/>
    </source>
</evidence>
<feature type="compositionally biased region" description="Polar residues" evidence="1">
    <location>
        <begin position="1099"/>
        <end position="1110"/>
    </location>
</feature>
<feature type="compositionally biased region" description="Basic and acidic residues" evidence="1">
    <location>
        <begin position="96"/>
        <end position="113"/>
    </location>
</feature>
<reference evidence="3" key="1">
    <citation type="submission" date="2023-10" db="EMBL/GenBank/DDBJ databases">
        <authorList>
            <person name="Chen Y."/>
            <person name="Shah S."/>
            <person name="Dougan E. K."/>
            <person name="Thang M."/>
            <person name="Chan C."/>
        </authorList>
    </citation>
    <scope>NUCLEOTIDE SEQUENCE [LARGE SCALE GENOMIC DNA]</scope>
</reference>
<evidence type="ECO:0000259" key="2">
    <source>
        <dbReference type="PROSITE" id="PS50879"/>
    </source>
</evidence>
<sequence>MGPNKREAAMQKKLDALTQELTALKGGGKVGKYEKADGEKVAPQVDLARFHKWAQACKSERGEDSEEYNAAYAKYQAARAEKDNAKPPSAQLTQAKDQKLEEARAKHEKKKEQLQVARARGQELKVQDCGVRESPEFLTAMQKQFEGAIDGSGVTKEEYQQVFDLLGKVMANAKQEDAGALEHQEHQEKQMGAHSLRIHNYQNSLLKSRNGSRQAEYLMKPHPISGSGGRRCAPALLSKRPRDSDEGSRRSRKPKHDTVTLWTYNGTGWGTTKDKITEEMQGLQCYAVQEHHLNTDKLAVVTQSMKAEGHFMGGAATVATEGPNGEPGTSAGVAAAVPKCIGMSYVFGKNEWSISPQASPGRAAAAWLSVGKGIALASVYLWTAGGMAHRQAYGNSEIDYLAVADTVVAQVEGVAVQETWPAAPHEPVGPTLKLKAEQLRARVLEKPKAMPEVPIGRVPKPPSYADVKEFSAQARGMEWDADDPHAGRAEEPRWRVQLLTFGGANAPTAARAAAWWRWAARALRSLQGAYQRRRKANEMDPDKLQKREREVYGTGKLVQARPHRVKYIGVADQGIWQARCDMIVAGQLRGVSREATAQAWAQEAESRMKAVDQQLHRDRKAKWGDKLGIAAAGAAGGLHKMSKAATVWGPRRAYAMAIAADPMGAAELTLAEWKDVWRVGEAFQAHHRLLDTTREVERTLRWPIHMGTALFFTIPKTFTPDRVIGLLPTTIRLWETTREPYMVRWAKENQRSWDCTCFGKAAEDAAWDVLLSREMDDPEDESEAFERVSLYVAWVAGKQMNFNTGVLAVVCSYFAMARRLIVGESVSSATSTVGTIVAGSKFPVCFLKLVIQSALDGLVAERPRAKWRMHAGDRRARLRQQQRCIVKDFSDTIDAYFEGFDKLGLKCSVGAQGKGAVMASAKWVRKAAAKAMSARGLPVVRACPHLGVDRIARGTATKAKNGKRCKTLLGRSKRLANLQGGGRKMAKGAALVFKCGFKRSVMHGCECLGMPDHQLRRLRREAGRALPGGRGAKSLTLQLALANEGPTYEATEAPIARWARAAWETSSRAGRSEADPELDLGSTAPRAGRAGVNPGHDAGSTSPRAGRSGTSLEHALDDAVDLPTKAWRRQQQEVGMKPAWARVRGPAGAVSMSPKRAQWTWPAWHAVSTKDGYELDMRKVCPVDVVAMLRKDAQLKLWQDWTAADKYASPRPAPMVAPAVAQLKARGFPKHAKNAARKAFIGGNWSMSKLCASKVAPTDICLACGGAVGTPHHRYFKCQALRAQGLKAQPEWQTVAEQQEDSLLWTRGLVRHPEADWKFEGVDEGQVMCQVVEGDEDYFTGDIARDGSKLVHSEWAQTGWAAMSINESGGPKCQMWGPLPCTLPAHRTIKRAETRAFYMVLEQKLGEGNIYTDHEGIIEGLQKGERWCIGWKRPHADIWKRIWHNIRDLDLDMNGVIHVTAHRSMAKIEQLTGTELKIAKGNAEVDLLAKAGAETDANYGKHQAVEALAGRVRWGVQNIGWWHQQMEGEWPDVPKRERGRPLRRRPKPQIALTRHEVKEFGGWMWCVRCGRRAATQRMRRKLWEADCQPPPWTTAGAHKSGMVGSLEASVAVVMAASAAAQAVAQPAGVQPRRAPAVPAQVGGLRQHRVEVHGPYVACIECGAYSARRRAGLGPACTGPLARKGLSAKDDAKRKKRNRILAHKNPQTGKPLDHELQLPVRRGLGKHYVGIY</sequence>
<dbReference type="InterPro" id="IPR002156">
    <property type="entry name" value="RNaseH_domain"/>
</dbReference>
<dbReference type="Gene3D" id="3.30.420.10">
    <property type="entry name" value="Ribonuclease H-like superfamily/Ribonuclease H"/>
    <property type="match status" value="1"/>
</dbReference>